<reference evidence="3 4" key="1">
    <citation type="submission" date="2019-08" db="EMBL/GenBank/DDBJ databases">
        <title>Complete genome sequence of Kushneria sp. YCWA18, a halophilic phosphate-solubilizing bacterium isolated from Daqiao saltern in China.</title>
        <authorList>
            <person name="Du G.-X."/>
            <person name="Qu L.-Y."/>
        </authorList>
    </citation>
    <scope>NUCLEOTIDE SEQUENCE [LARGE SCALE GENOMIC DNA]</scope>
    <source>
        <strain evidence="3 4">YCWA18</strain>
    </source>
</reference>
<dbReference type="GO" id="GO:0008483">
    <property type="term" value="F:transaminase activity"/>
    <property type="evidence" value="ECO:0007669"/>
    <property type="project" value="UniProtKB-KW"/>
</dbReference>
<dbReference type="InterPro" id="IPR000192">
    <property type="entry name" value="Aminotrans_V_dom"/>
</dbReference>
<evidence type="ECO:0000259" key="2">
    <source>
        <dbReference type="Pfam" id="PF00266"/>
    </source>
</evidence>
<dbReference type="PANTHER" id="PTHR43686">
    <property type="entry name" value="SULFURTRANSFERASE-RELATED"/>
    <property type="match status" value="1"/>
</dbReference>
<protein>
    <submittedName>
        <fullName evidence="3">Aminotransferase class V-fold PLP-dependent enzyme</fullName>
    </submittedName>
</protein>
<evidence type="ECO:0000313" key="3">
    <source>
        <dbReference type="EMBL" id="QEL10201.1"/>
    </source>
</evidence>
<dbReference type="InterPro" id="IPR015421">
    <property type="entry name" value="PyrdxlP-dep_Trfase_major"/>
</dbReference>
<proteinExistence type="predicted"/>
<dbReference type="Gene3D" id="3.90.1150.10">
    <property type="entry name" value="Aspartate Aminotransferase, domain 1"/>
    <property type="match status" value="1"/>
</dbReference>
<evidence type="ECO:0000313" key="4">
    <source>
        <dbReference type="Proteomes" id="UP000322553"/>
    </source>
</evidence>
<keyword evidence="3" id="KW-0808">Transferase</keyword>
<dbReference type="KEGG" id="kuy:FY550_03000"/>
<evidence type="ECO:0000256" key="1">
    <source>
        <dbReference type="ARBA" id="ARBA00022898"/>
    </source>
</evidence>
<dbReference type="Proteomes" id="UP000322553">
    <property type="component" value="Chromosome"/>
</dbReference>
<dbReference type="PANTHER" id="PTHR43686:SF1">
    <property type="entry name" value="AMINOTRAN_5 DOMAIN-CONTAINING PROTEIN"/>
    <property type="match status" value="1"/>
</dbReference>
<sequence>MLTLQTFRASLERADIVEYLRAGLIGDEIGIDTPFGRRRLLYADYVASGRALRQVEQFISEQVLPFYANSHTEASFCGQAMTRLRQEAREIIREQVNGAGCHVVFNGAGATAGINRLIGLLDIADRVRCGQRITVLIGPYEHHSNLLPWRESGAELIEIPEATGGGPDLGILDRTLTAKIDSDLLIGSFSAASNVTGTLTDVDTVTRCLKRHGALAIWDYAGGAPYLPMDMAPTRESEKDAIVFSPHKFIGGPGASGVLVFRDSVVHTSAPTLPGGGTVRFVSPWQHHYSERVEAREEGGTPNVIGDIRAALVLLVKDAIGTDVILERDTELRHRALAYWSGIVNLHLLGNLDAPALPIFSFQVVDHDGLPIHHQLFTRMLSDVHGIQARGGCACAGPYAHRLMEIDDVASSALMTRLENGDELAKPGWVRLNLSYLHSDDQVERILAGVAELSRHANEWAQHYEVEPSTARFHASVDCTQQTAPEHAIRPRSQ</sequence>
<dbReference type="Pfam" id="PF00266">
    <property type="entry name" value="Aminotran_5"/>
    <property type="match status" value="1"/>
</dbReference>
<keyword evidence="3" id="KW-0032">Aminotransferase</keyword>
<dbReference type="RefSeq" id="WP_149054348.1">
    <property type="nucleotide sequence ID" value="NZ_CP043420.1"/>
</dbReference>
<dbReference type="InterPro" id="IPR015422">
    <property type="entry name" value="PyrdxlP-dep_Trfase_small"/>
</dbReference>
<dbReference type="EMBL" id="CP043420">
    <property type="protein sequence ID" value="QEL10201.1"/>
    <property type="molecule type" value="Genomic_DNA"/>
</dbReference>
<feature type="domain" description="Aminotransferase class V" evidence="2">
    <location>
        <begin position="42"/>
        <end position="403"/>
    </location>
</feature>
<dbReference type="Gene3D" id="3.40.640.10">
    <property type="entry name" value="Type I PLP-dependent aspartate aminotransferase-like (Major domain)"/>
    <property type="match status" value="1"/>
</dbReference>
<keyword evidence="4" id="KW-1185">Reference proteome</keyword>
<keyword evidence="1" id="KW-0663">Pyridoxal phosphate</keyword>
<dbReference type="SUPFAM" id="SSF53383">
    <property type="entry name" value="PLP-dependent transferases"/>
    <property type="match status" value="1"/>
</dbReference>
<organism evidence="3 4">
    <name type="scientific">Kushneria phosphatilytica</name>
    <dbReference type="NCBI Taxonomy" id="657387"/>
    <lineage>
        <taxon>Bacteria</taxon>
        <taxon>Pseudomonadati</taxon>
        <taxon>Pseudomonadota</taxon>
        <taxon>Gammaproteobacteria</taxon>
        <taxon>Oceanospirillales</taxon>
        <taxon>Halomonadaceae</taxon>
        <taxon>Kushneria</taxon>
    </lineage>
</organism>
<accession>A0A5C0ZVL8</accession>
<dbReference type="AlphaFoldDB" id="A0A5C0ZVL8"/>
<dbReference type="InterPro" id="IPR015424">
    <property type="entry name" value="PyrdxlP-dep_Trfase"/>
</dbReference>
<name>A0A5C0ZVL8_9GAMM</name>
<gene>
    <name evidence="3" type="ORF">FY550_03000</name>
</gene>